<dbReference type="AlphaFoldDB" id="A0A4Q2L2K1"/>
<evidence type="ECO:0000256" key="1">
    <source>
        <dbReference type="SAM" id="MobiDB-lite"/>
    </source>
</evidence>
<dbReference type="EMBL" id="SDPN01000010">
    <property type="protein sequence ID" value="RXZ71739.1"/>
    <property type="molecule type" value="Genomic_DNA"/>
</dbReference>
<protein>
    <submittedName>
        <fullName evidence="3">DUF2510 domain-containing protein</fullName>
    </submittedName>
</protein>
<evidence type="ECO:0000313" key="3">
    <source>
        <dbReference type="EMBL" id="RXZ71739.1"/>
    </source>
</evidence>
<comment type="caution">
    <text evidence="3">The sequence shown here is derived from an EMBL/GenBank/DDBJ whole genome shotgun (WGS) entry which is preliminary data.</text>
</comment>
<feature type="region of interest" description="Disordered" evidence="1">
    <location>
        <begin position="1"/>
        <end position="22"/>
    </location>
</feature>
<feature type="domain" description="DUF2510" evidence="2">
    <location>
        <begin position="17"/>
        <end position="39"/>
    </location>
</feature>
<accession>A0A4Q2L2K1</accession>
<keyword evidence="4" id="KW-1185">Reference proteome</keyword>
<proteinExistence type="predicted"/>
<dbReference type="Proteomes" id="UP000293865">
    <property type="component" value="Unassembled WGS sequence"/>
</dbReference>
<evidence type="ECO:0000259" key="2">
    <source>
        <dbReference type="Pfam" id="PF10708"/>
    </source>
</evidence>
<name>A0A4Q2L2K1_9MICO</name>
<evidence type="ECO:0000313" key="4">
    <source>
        <dbReference type="Proteomes" id="UP000293865"/>
    </source>
</evidence>
<dbReference type="RefSeq" id="WP_129520285.1">
    <property type="nucleotide sequence ID" value="NZ_SDPN01000010.1"/>
</dbReference>
<dbReference type="OrthoDB" id="5008131at2"/>
<organism evidence="3 4">
    <name type="scientific">Agromyces albus</name>
    <dbReference type="NCBI Taxonomy" id="205332"/>
    <lineage>
        <taxon>Bacteria</taxon>
        <taxon>Bacillati</taxon>
        <taxon>Actinomycetota</taxon>
        <taxon>Actinomycetes</taxon>
        <taxon>Micrococcales</taxon>
        <taxon>Microbacteriaceae</taxon>
        <taxon>Agromyces</taxon>
    </lineage>
</organism>
<sequence length="80" mass="9173">MPDALPRPVTDDEVAEPGWYTDPESPDLLRWWDGEEWSETDFKVPGDDGYPWWDGKSLRKRFGPFTRASRVDGAGIPSYV</sequence>
<dbReference type="InterPro" id="IPR018929">
    <property type="entry name" value="DUF2510"/>
</dbReference>
<gene>
    <name evidence="3" type="ORF">ESP51_07540</name>
</gene>
<dbReference type="Pfam" id="PF10708">
    <property type="entry name" value="DUF2510"/>
    <property type="match status" value="1"/>
</dbReference>
<reference evidence="3 4" key="1">
    <citation type="submission" date="2019-01" db="EMBL/GenBank/DDBJ databases">
        <title>Agromyces.</title>
        <authorList>
            <person name="Li J."/>
        </authorList>
    </citation>
    <scope>NUCLEOTIDE SEQUENCE [LARGE SCALE GENOMIC DNA]</scope>
    <source>
        <strain evidence="3 4">DSM 15934</strain>
    </source>
</reference>